<protein>
    <recommendedName>
        <fullName evidence="1">Radical SAM core domain-containing protein</fullName>
    </recommendedName>
</protein>
<gene>
    <name evidence="2" type="ORF">METZ01_LOCUS316205</name>
</gene>
<proteinExistence type="predicted"/>
<dbReference type="InterPro" id="IPR058240">
    <property type="entry name" value="rSAM_sf"/>
</dbReference>
<dbReference type="Pfam" id="PF04055">
    <property type="entry name" value="Radical_SAM"/>
    <property type="match status" value="1"/>
</dbReference>
<feature type="non-terminal residue" evidence="2">
    <location>
        <position position="98"/>
    </location>
</feature>
<dbReference type="PANTHER" id="PTHR13932">
    <property type="entry name" value="COPROPORPHYRINIGEN III OXIDASE"/>
    <property type="match status" value="1"/>
</dbReference>
<feature type="domain" description="Radical SAM core" evidence="1">
    <location>
        <begin position="15"/>
        <end position="74"/>
    </location>
</feature>
<dbReference type="InterPro" id="IPR007197">
    <property type="entry name" value="rSAM"/>
</dbReference>
<dbReference type="EMBL" id="UINC01102041">
    <property type="protein sequence ID" value="SVC63351.1"/>
    <property type="molecule type" value="Genomic_DNA"/>
</dbReference>
<organism evidence="2">
    <name type="scientific">marine metagenome</name>
    <dbReference type="NCBI Taxonomy" id="408172"/>
    <lineage>
        <taxon>unclassified sequences</taxon>
        <taxon>metagenomes</taxon>
        <taxon>ecological metagenomes</taxon>
    </lineage>
</organism>
<dbReference type="PANTHER" id="PTHR13932:SF5">
    <property type="entry name" value="RADICAL S-ADENOSYL METHIONINE DOMAIN-CONTAINING PROTEIN 1, MITOCHONDRIAL"/>
    <property type="match status" value="1"/>
</dbReference>
<dbReference type="GO" id="GO:0005737">
    <property type="term" value="C:cytoplasm"/>
    <property type="evidence" value="ECO:0007669"/>
    <property type="project" value="TreeGrafter"/>
</dbReference>
<evidence type="ECO:0000259" key="1">
    <source>
        <dbReference type="Pfam" id="PF04055"/>
    </source>
</evidence>
<dbReference type="SFLD" id="SFLDS00029">
    <property type="entry name" value="Radical_SAM"/>
    <property type="match status" value="1"/>
</dbReference>
<name>A0A382NUX1_9ZZZZ</name>
<dbReference type="GO" id="GO:0051539">
    <property type="term" value="F:4 iron, 4 sulfur cluster binding"/>
    <property type="evidence" value="ECO:0007669"/>
    <property type="project" value="TreeGrafter"/>
</dbReference>
<dbReference type="InterPro" id="IPR034505">
    <property type="entry name" value="Coproporphyrinogen-III_oxidase"/>
</dbReference>
<sequence>MSYLSAASSPVQSLYVHVPFCAAKCEYCAFFSEPSSGEQMNRFVDALIREMELVASSLKPRTIFFGGGTPSLLSMAQWRRVLEAMERLCLLGADEWTV</sequence>
<dbReference type="GO" id="GO:0003824">
    <property type="term" value="F:catalytic activity"/>
    <property type="evidence" value="ECO:0007669"/>
    <property type="project" value="InterPro"/>
</dbReference>
<reference evidence="2" key="1">
    <citation type="submission" date="2018-05" db="EMBL/GenBank/DDBJ databases">
        <authorList>
            <person name="Lanie J.A."/>
            <person name="Ng W.-L."/>
            <person name="Kazmierczak K.M."/>
            <person name="Andrzejewski T.M."/>
            <person name="Davidsen T.M."/>
            <person name="Wayne K.J."/>
            <person name="Tettelin H."/>
            <person name="Glass J.I."/>
            <person name="Rusch D."/>
            <person name="Podicherti R."/>
            <person name="Tsui H.-C.T."/>
            <person name="Winkler M.E."/>
        </authorList>
    </citation>
    <scope>NUCLEOTIDE SEQUENCE</scope>
</reference>
<dbReference type="GO" id="GO:0006779">
    <property type="term" value="P:porphyrin-containing compound biosynthetic process"/>
    <property type="evidence" value="ECO:0007669"/>
    <property type="project" value="TreeGrafter"/>
</dbReference>
<dbReference type="SUPFAM" id="SSF102114">
    <property type="entry name" value="Radical SAM enzymes"/>
    <property type="match status" value="1"/>
</dbReference>
<accession>A0A382NUX1</accession>
<evidence type="ECO:0000313" key="2">
    <source>
        <dbReference type="EMBL" id="SVC63351.1"/>
    </source>
</evidence>
<dbReference type="AlphaFoldDB" id="A0A382NUX1"/>